<dbReference type="PRINTS" id="PR00474">
    <property type="entry name" value="GLU5KINASE"/>
</dbReference>
<keyword evidence="7 9" id="KW-0067">ATP-binding</keyword>
<dbReference type="CDD" id="cd04250">
    <property type="entry name" value="AAK_NAGK-C"/>
    <property type="match status" value="1"/>
</dbReference>
<evidence type="ECO:0000256" key="2">
    <source>
        <dbReference type="ARBA" id="ARBA00022571"/>
    </source>
</evidence>
<evidence type="ECO:0000256" key="1">
    <source>
        <dbReference type="ARBA" id="ARBA00004828"/>
    </source>
</evidence>
<dbReference type="InterPro" id="IPR001048">
    <property type="entry name" value="Asp/Glu/Uridylate_kinase"/>
</dbReference>
<dbReference type="Proteomes" id="UP000197153">
    <property type="component" value="Chromosome 1"/>
</dbReference>
<dbReference type="PANTHER" id="PTHR23342">
    <property type="entry name" value="N-ACETYLGLUTAMATE SYNTHASE"/>
    <property type="match status" value="1"/>
</dbReference>
<name>A0A248JNA6_9PROT</name>
<keyword evidence="2 9" id="KW-0055">Arginine biosynthesis</keyword>
<feature type="domain" description="Aspartate/glutamate/uridylate kinase" evidence="10">
    <location>
        <begin position="39"/>
        <end position="283"/>
    </location>
</feature>
<comment type="function">
    <text evidence="9">Catalyzes the ATP-dependent phosphorylation of N-acetyl-L-glutamate.</text>
</comment>
<dbReference type="InterPro" id="IPR036393">
    <property type="entry name" value="AceGlu_kinase-like_sf"/>
</dbReference>
<reference evidence="11 12" key="1">
    <citation type="submission" date="2017-06" db="EMBL/GenBank/DDBJ databases">
        <title>Complete genome sequence of Nitrospirillum amazonense strain CBAmC, an endophytic nitrogen-fixing and plant growth-promoting bacterium, isolated from sugarcane.</title>
        <authorList>
            <person name="Schwab S."/>
            <person name="dos Santos Teixeira K.R."/>
            <person name="Simoes Araujo J.L."/>
            <person name="Soares Vidal M."/>
            <person name="Borges de Freitas H.R."/>
            <person name="Rivello Crivelaro A.L."/>
            <person name="Bueno de Camargo Nunes A."/>
            <person name="dos Santos C.M."/>
            <person name="Palmeira da Silva Rosa D."/>
            <person name="da Silva Padilha D."/>
            <person name="da Silva E."/>
            <person name="Araujo Terra L."/>
            <person name="Soares Mendes V."/>
            <person name="Farinelli L."/>
            <person name="Magalhaes Cruz L."/>
            <person name="Baldani J.I."/>
        </authorList>
    </citation>
    <scope>NUCLEOTIDE SEQUENCE [LARGE SCALE GENOMIC DNA]</scope>
    <source>
        <strain evidence="11 12">CBAmC</strain>
    </source>
</reference>
<keyword evidence="12" id="KW-1185">Reference proteome</keyword>
<evidence type="ECO:0000256" key="3">
    <source>
        <dbReference type="ARBA" id="ARBA00022605"/>
    </source>
</evidence>
<dbReference type="EMBL" id="CP022110">
    <property type="protein sequence ID" value="ASG19714.1"/>
    <property type="molecule type" value="Genomic_DNA"/>
</dbReference>
<evidence type="ECO:0000256" key="5">
    <source>
        <dbReference type="ARBA" id="ARBA00022741"/>
    </source>
</evidence>
<dbReference type="GO" id="GO:0042450">
    <property type="term" value="P:L-arginine biosynthetic process via ornithine"/>
    <property type="evidence" value="ECO:0007669"/>
    <property type="project" value="UniProtKB-UniRule"/>
</dbReference>
<feature type="site" description="Transition state stabilizer" evidence="9">
    <location>
        <position position="265"/>
    </location>
</feature>
<keyword evidence="3 9" id="KW-0028">Amino-acid biosynthesis</keyword>
<evidence type="ECO:0000256" key="6">
    <source>
        <dbReference type="ARBA" id="ARBA00022777"/>
    </source>
</evidence>
<proteinExistence type="inferred from homology"/>
<keyword evidence="6 9" id="KW-0418">Kinase</keyword>
<comment type="similarity">
    <text evidence="9">Belongs to the acetylglutamate kinase family. ArgB subfamily.</text>
</comment>
<dbReference type="FunFam" id="3.40.1160.10:FF:000004">
    <property type="entry name" value="Acetylglutamate kinase"/>
    <property type="match status" value="1"/>
</dbReference>
<dbReference type="InterPro" id="IPR041727">
    <property type="entry name" value="NAGK-C"/>
</dbReference>
<dbReference type="EC" id="2.7.2.8" evidence="9"/>
<dbReference type="SUPFAM" id="SSF53633">
    <property type="entry name" value="Carbamate kinase-like"/>
    <property type="match status" value="1"/>
</dbReference>
<dbReference type="GO" id="GO:0005737">
    <property type="term" value="C:cytoplasm"/>
    <property type="evidence" value="ECO:0007669"/>
    <property type="project" value="UniProtKB-SubCell"/>
</dbReference>
<evidence type="ECO:0000256" key="7">
    <source>
        <dbReference type="ARBA" id="ARBA00022840"/>
    </source>
</evidence>
<dbReference type="Gene3D" id="3.40.1160.10">
    <property type="entry name" value="Acetylglutamate kinase-like"/>
    <property type="match status" value="1"/>
</dbReference>
<dbReference type="PIRSF" id="PIRSF000728">
    <property type="entry name" value="NAGK"/>
    <property type="match status" value="1"/>
</dbReference>
<gene>
    <name evidence="9 11" type="primary">argB</name>
    <name evidence="11" type="ORF">Y958_01910</name>
</gene>
<comment type="subcellular location">
    <subcellularLocation>
        <location evidence="9">Cytoplasm</location>
    </subcellularLocation>
</comment>
<dbReference type="InterPro" id="IPR001057">
    <property type="entry name" value="Glu/AcGlu_kinase"/>
</dbReference>
<feature type="binding site" evidence="9">
    <location>
        <begin position="78"/>
        <end position="79"/>
    </location>
    <ligand>
        <name>substrate</name>
    </ligand>
</feature>
<dbReference type="UniPathway" id="UPA00068">
    <property type="reaction ID" value="UER00107"/>
</dbReference>
<dbReference type="InterPro" id="IPR037528">
    <property type="entry name" value="ArgB"/>
</dbReference>
<keyword evidence="4 9" id="KW-0808">Transferase</keyword>
<feature type="site" description="Transition state stabilizer" evidence="9">
    <location>
        <position position="43"/>
    </location>
</feature>
<dbReference type="NCBIfam" id="TIGR00761">
    <property type="entry name" value="argB"/>
    <property type="match status" value="1"/>
</dbReference>
<dbReference type="InterPro" id="IPR004662">
    <property type="entry name" value="AcgluKinase_fam"/>
</dbReference>
<dbReference type="GO" id="GO:0005524">
    <property type="term" value="F:ATP binding"/>
    <property type="evidence" value="ECO:0007669"/>
    <property type="project" value="UniProtKB-UniRule"/>
</dbReference>
<evidence type="ECO:0000256" key="9">
    <source>
        <dbReference type="HAMAP-Rule" id="MF_00082"/>
    </source>
</evidence>
<evidence type="ECO:0000256" key="8">
    <source>
        <dbReference type="ARBA" id="ARBA00048141"/>
    </source>
</evidence>
<dbReference type="PANTHER" id="PTHR23342:SF0">
    <property type="entry name" value="N-ACETYLGLUTAMATE SYNTHASE, MITOCHONDRIAL"/>
    <property type="match status" value="1"/>
</dbReference>
<evidence type="ECO:0000259" key="10">
    <source>
        <dbReference type="Pfam" id="PF00696"/>
    </source>
</evidence>
<dbReference type="GO" id="GO:0003991">
    <property type="term" value="F:acetylglutamate kinase activity"/>
    <property type="evidence" value="ECO:0007669"/>
    <property type="project" value="UniProtKB-UniRule"/>
</dbReference>
<comment type="catalytic activity">
    <reaction evidence="8 9">
        <text>N-acetyl-L-glutamate + ATP = N-acetyl-L-glutamyl 5-phosphate + ADP</text>
        <dbReference type="Rhea" id="RHEA:14629"/>
        <dbReference type="ChEBI" id="CHEBI:30616"/>
        <dbReference type="ChEBI" id="CHEBI:44337"/>
        <dbReference type="ChEBI" id="CHEBI:57936"/>
        <dbReference type="ChEBI" id="CHEBI:456216"/>
        <dbReference type="EC" id="2.7.2.8"/>
    </reaction>
</comment>
<sequence length="308" mass="32610">MTAATAASSSLAASREEWLGKALTLSEALPYMRRYAGQTFVVKYGGHAMGDERLGEMFARDIVLLKQVGINPIVVHGGGPQIGQMLDRLKIKSEFIDGLRVTDKETVEIVEMVLSGSINKQLVQLINDQGGQAIGLSGKDGNLIEARKVLRTKRDPDSNIERVLDLGFVGDPFNVNPGMIRRIQDAGLIPVIAPIGFGPHGETFNINADTAAGAVAAAMNAKRLLLLTDVAGVLTKDKALIPELSVEQAKTLIADGTASGGMIPKIETCIQAVEKGVDAAVILDGRVPHAILMEIFTEGGAGTLIGHK</sequence>
<feature type="binding site" evidence="9">
    <location>
        <position position="205"/>
    </location>
    <ligand>
        <name>substrate</name>
    </ligand>
</feature>
<accession>A0A248JNA6</accession>
<keyword evidence="9" id="KW-0963">Cytoplasm</keyword>
<dbReference type="RefSeq" id="WP_088870689.1">
    <property type="nucleotide sequence ID" value="NZ_CP022110.1"/>
</dbReference>
<dbReference type="HAMAP" id="MF_00082">
    <property type="entry name" value="ArgB"/>
    <property type="match status" value="1"/>
</dbReference>
<feature type="binding site" evidence="9">
    <location>
        <position position="100"/>
    </location>
    <ligand>
        <name>substrate</name>
    </ligand>
</feature>
<evidence type="ECO:0000313" key="11">
    <source>
        <dbReference type="EMBL" id="ASG19714.1"/>
    </source>
</evidence>
<dbReference type="KEGG" id="nao:Y958_01910"/>
<evidence type="ECO:0000313" key="12">
    <source>
        <dbReference type="Proteomes" id="UP000197153"/>
    </source>
</evidence>
<protein>
    <recommendedName>
        <fullName evidence="9">Acetylglutamate kinase</fullName>
        <ecNumber evidence="9">2.7.2.8</ecNumber>
    </recommendedName>
    <alternativeName>
        <fullName evidence="9">N-acetyl-L-glutamate 5-phosphotransferase</fullName>
    </alternativeName>
    <alternativeName>
        <fullName evidence="9">NAG kinase</fullName>
        <shortName evidence="9">NAGK</shortName>
    </alternativeName>
</protein>
<keyword evidence="5 9" id="KW-0547">Nucleotide-binding</keyword>
<comment type="pathway">
    <text evidence="1 9">Amino-acid biosynthesis; L-arginine biosynthesis; N(2)-acetyl-L-ornithine from L-glutamate: step 2/4.</text>
</comment>
<dbReference type="AlphaFoldDB" id="A0A248JNA6"/>
<evidence type="ECO:0000256" key="4">
    <source>
        <dbReference type="ARBA" id="ARBA00022679"/>
    </source>
</evidence>
<organism evidence="11 12">
    <name type="scientific">Nitrospirillum viridazoti CBAmc</name>
    <dbReference type="NCBI Taxonomy" id="1441467"/>
    <lineage>
        <taxon>Bacteria</taxon>
        <taxon>Pseudomonadati</taxon>
        <taxon>Pseudomonadota</taxon>
        <taxon>Alphaproteobacteria</taxon>
        <taxon>Rhodospirillales</taxon>
        <taxon>Azospirillaceae</taxon>
        <taxon>Nitrospirillum</taxon>
        <taxon>Nitrospirillum viridazoti</taxon>
    </lineage>
</organism>
<dbReference type="Pfam" id="PF00696">
    <property type="entry name" value="AA_kinase"/>
    <property type="match status" value="1"/>
</dbReference>